<gene>
    <name evidence="1" type="ORF">DERYTH_LOCUS18019</name>
</gene>
<proteinExistence type="predicted"/>
<dbReference type="Proteomes" id="UP000789405">
    <property type="component" value="Unassembled WGS sequence"/>
</dbReference>
<name>A0A9N9J4E0_9GLOM</name>
<dbReference type="EMBL" id="CAJVPY010017729">
    <property type="protein sequence ID" value="CAG8763310.1"/>
    <property type="molecule type" value="Genomic_DNA"/>
</dbReference>
<sequence>TNDLPTLYFKRDEKVIKEDWVNIILNINGYRTFLGIERKYKTNRENRWSKMVLDNMEMIKPKSEQKYLTEFIKQLKQISQNPEQFEICDIKLDSINDQYYLIVDNNDPYPPEPLNLHVTEWIKTHINDTEYAQLEDELWIVEFIKTFKNIQKKFVGFKIEDMSEKSWHIEVLYPLFRVLVSGLNRDKGSSISSPPCSNNTPISSSPCSNSTSILSSPCTSPKSSSPCLNREFEELVFVNLNADHFSKANNTNGIRPDGQLICESIFPRFKMEVGSLESSKPINSSFNKKQSDKAKLILAMLMSGAHVRNNFDSSYMTQSIQKLLEEIGYVTLQVHNENLIVHIYDFTYSPIKVRQILIDVLIPVRPTVRIGLAILWNAESLIRFVAEIKKL</sequence>
<reference evidence="1" key="1">
    <citation type="submission" date="2021-06" db="EMBL/GenBank/DDBJ databases">
        <authorList>
            <person name="Kallberg Y."/>
            <person name="Tangrot J."/>
            <person name="Rosling A."/>
        </authorList>
    </citation>
    <scope>NUCLEOTIDE SEQUENCE</scope>
    <source>
        <strain evidence="1">MA453B</strain>
    </source>
</reference>
<evidence type="ECO:0000313" key="1">
    <source>
        <dbReference type="EMBL" id="CAG8763310.1"/>
    </source>
</evidence>
<protein>
    <submittedName>
        <fullName evidence="1">24666_t:CDS:1</fullName>
    </submittedName>
</protein>
<accession>A0A9N9J4E0</accession>
<comment type="caution">
    <text evidence="1">The sequence shown here is derived from an EMBL/GenBank/DDBJ whole genome shotgun (WGS) entry which is preliminary data.</text>
</comment>
<keyword evidence="2" id="KW-1185">Reference proteome</keyword>
<organism evidence="1 2">
    <name type="scientific">Dentiscutata erythropus</name>
    <dbReference type="NCBI Taxonomy" id="1348616"/>
    <lineage>
        <taxon>Eukaryota</taxon>
        <taxon>Fungi</taxon>
        <taxon>Fungi incertae sedis</taxon>
        <taxon>Mucoromycota</taxon>
        <taxon>Glomeromycotina</taxon>
        <taxon>Glomeromycetes</taxon>
        <taxon>Diversisporales</taxon>
        <taxon>Gigasporaceae</taxon>
        <taxon>Dentiscutata</taxon>
    </lineage>
</organism>
<dbReference type="OrthoDB" id="10369938at2759"/>
<dbReference type="AlphaFoldDB" id="A0A9N9J4E0"/>
<evidence type="ECO:0000313" key="2">
    <source>
        <dbReference type="Proteomes" id="UP000789405"/>
    </source>
</evidence>
<feature type="non-terminal residue" evidence="1">
    <location>
        <position position="391"/>
    </location>
</feature>